<sequence>MPSFDIVSEVDLQEARNAVDNASREVESRFDFRNVEASFELNDASKTIKVLSESDFQVNQLLDILRAQAAEARH</sequence>
<proteinExistence type="predicted"/>
<accession>A0A376RP81</accession>
<dbReference type="PANTHER" id="PTHR30476">
    <property type="entry name" value="UPF0234 PROTEIN YAJQ"/>
    <property type="match status" value="1"/>
</dbReference>
<dbReference type="InterPro" id="IPR035570">
    <property type="entry name" value="UPF0234_N"/>
</dbReference>
<name>A0A376RP81_ECOLX</name>
<keyword evidence="1" id="KW-0547">Nucleotide-binding</keyword>
<organism evidence="2 3">
    <name type="scientific">Escherichia coli</name>
    <dbReference type="NCBI Taxonomy" id="562"/>
    <lineage>
        <taxon>Bacteria</taxon>
        <taxon>Pseudomonadati</taxon>
        <taxon>Pseudomonadota</taxon>
        <taxon>Gammaproteobacteria</taxon>
        <taxon>Enterobacterales</taxon>
        <taxon>Enterobacteriaceae</taxon>
        <taxon>Escherichia</taxon>
    </lineage>
</organism>
<dbReference type="PANTHER" id="PTHR30476:SF0">
    <property type="entry name" value="UPF0234 PROTEIN YAJQ"/>
    <property type="match status" value="1"/>
</dbReference>
<protein>
    <submittedName>
        <fullName evidence="2">Nucleotide-binding protein</fullName>
    </submittedName>
</protein>
<dbReference type="InterPro" id="IPR007551">
    <property type="entry name" value="YajQ/Smlt4090-like"/>
</dbReference>
<evidence type="ECO:0000313" key="3">
    <source>
        <dbReference type="Proteomes" id="UP000254159"/>
    </source>
</evidence>
<reference evidence="2 3" key="1">
    <citation type="submission" date="2018-06" db="EMBL/GenBank/DDBJ databases">
        <authorList>
            <consortium name="Pathogen Informatics"/>
            <person name="Doyle S."/>
        </authorList>
    </citation>
    <scope>NUCLEOTIDE SEQUENCE [LARGE SCALE GENOMIC DNA]</scope>
    <source>
        <strain evidence="2 3">NCTC10865</strain>
    </source>
</reference>
<evidence type="ECO:0000313" key="2">
    <source>
        <dbReference type="EMBL" id="STI19352.1"/>
    </source>
</evidence>
<dbReference type="InterPro" id="IPR036183">
    <property type="entry name" value="YajQ-like_sf"/>
</dbReference>
<evidence type="ECO:0000256" key="1">
    <source>
        <dbReference type="ARBA" id="ARBA00022741"/>
    </source>
</evidence>
<gene>
    <name evidence="2" type="primary">yajQ</name>
    <name evidence="2" type="ORF">NCTC10865_04723</name>
</gene>
<dbReference type="SUPFAM" id="SSF89963">
    <property type="entry name" value="YajQ-like"/>
    <property type="match status" value="1"/>
</dbReference>
<dbReference type="Gene3D" id="3.30.70.990">
    <property type="entry name" value="YajQ-like, domain 2"/>
    <property type="match status" value="1"/>
</dbReference>
<dbReference type="AlphaFoldDB" id="A0A376RP81"/>
<dbReference type="EMBL" id="UGCD01000002">
    <property type="protein sequence ID" value="STI19352.1"/>
    <property type="molecule type" value="Genomic_DNA"/>
</dbReference>
<dbReference type="GO" id="GO:0005829">
    <property type="term" value="C:cytosol"/>
    <property type="evidence" value="ECO:0007669"/>
    <property type="project" value="TreeGrafter"/>
</dbReference>
<dbReference type="Proteomes" id="UP000254159">
    <property type="component" value="Unassembled WGS sequence"/>
</dbReference>
<dbReference type="Pfam" id="PF04461">
    <property type="entry name" value="YajQ"/>
    <property type="match status" value="1"/>
</dbReference>
<dbReference type="GO" id="GO:0000166">
    <property type="term" value="F:nucleotide binding"/>
    <property type="evidence" value="ECO:0007669"/>
    <property type="project" value="UniProtKB-KW"/>
</dbReference>